<reference evidence="1" key="1">
    <citation type="journal article" date="2020" name="Phytopathology">
        <title>Genome sequence of the chestnut blight fungus Cryphonectria parasitica EP155: A fundamental resource for an archetypical invasive plant pathogen.</title>
        <authorList>
            <person name="Crouch J.A."/>
            <person name="Dawe A."/>
            <person name="Aerts A."/>
            <person name="Barry K."/>
            <person name="Churchill A.C.L."/>
            <person name="Grimwood J."/>
            <person name="Hillman B."/>
            <person name="Milgroom M.G."/>
            <person name="Pangilinan J."/>
            <person name="Smith M."/>
            <person name="Salamov A."/>
            <person name="Schmutz J."/>
            <person name="Yadav J."/>
            <person name="Grigoriev I.V."/>
            <person name="Nuss D."/>
        </authorList>
    </citation>
    <scope>NUCLEOTIDE SEQUENCE</scope>
    <source>
        <strain evidence="1">EP155</strain>
    </source>
</reference>
<dbReference type="RefSeq" id="XP_040777016.1">
    <property type="nucleotide sequence ID" value="XM_040924543.1"/>
</dbReference>
<accession>A0A9P5CQH3</accession>
<dbReference type="EMBL" id="MU032347">
    <property type="protein sequence ID" value="KAF3766055.1"/>
    <property type="molecule type" value="Genomic_DNA"/>
</dbReference>
<sequence length="60" mass="6862">MLKHAYNVRLDGNAVDRKTTTLISRSIFIIINPFHTWYLDSVPPSPSLRRGPAIIQIKTK</sequence>
<proteinExistence type="predicted"/>
<dbReference type="AlphaFoldDB" id="A0A9P5CQH3"/>
<keyword evidence="2" id="KW-1185">Reference proteome</keyword>
<dbReference type="GeneID" id="63841672"/>
<dbReference type="Proteomes" id="UP000803844">
    <property type="component" value="Unassembled WGS sequence"/>
</dbReference>
<organism evidence="1 2">
    <name type="scientific">Cryphonectria parasitica (strain ATCC 38755 / EP155)</name>
    <dbReference type="NCBI Taxonomy" id="660469"/>
    <lineage>
        <taxon>Eukaryota</taxon>
        <taxon>Fungi</taxon>
        <taxon>Dikarya</taxon>
        <taxon>Ascomycota</taxon>
        <taxon>Pezizomycotina</taxon>
        <taxon>Sordariomycetes</taxon>
        <taxon>Sordariomycetidae</taxon>
        <taxon>Diaporthales</taxon>
        <taxon>Cryphonectriaceae</taxon>
        <taxon>Cryphonectria-Endothia species complex</taxon>
        <taxon>Cryphonectria</taxon>
    </lineage>
</organism>
<evidence type="ECO:0000313" key="1">
    <source>
        <dbReference type="EMBL" id="KAF3766055.1"/>
    </source>
</evidence>
<comment type="caution">
    <text evidence="1">The sequence shown here is derived from an EMBL/GenBank/DDBJ whole genome shotgun (WGS) entry which is preliminary data.</text>
</comment>
<evidence type="ECO:0000313" key="2">
    <source>
        <dbReference type="Proteomes" id="UP000803844"/>
    </source>
</evidence>
<name>A0A9P5CQH3_CRYP1</name>
<protein>
    <submittedName>
        <fullName evidence="1">Uncharacterized protein</fullName>
    </submittedName>
</protein>
<gene>
    <name evidence="1" type="ORF">M406DRAFT_54731</name>
</gene>